<dbReference type="AlphaFoldDB" id="A0AAD5UCU1"/>
<feature type="domain" description="Peptidase C14 caspase" evidence="5">
    <location>
        <begin position="56"/>
        <end position="344"/>
    </location>
</feature>
<dbReference type="InterPro" id="IPR050452">
    <property type="entry name" value="Metacaspase"/>
</dbReference>
<evidence type="ECO:0000256" key="3">
    <source>
        <dbReference type="ARBA" id="ARBA00022807"/>
    </source>
</evidence>
<dbReference type="EMBL" id="JADGKB010000086">
    <property type="protein sequence ID" value="KAJ3254400.1"/>
    <property type="molecule type" value="Genomic_DNA"/>
</dbReference>
<protein>
    <submittedName>
        <fullName evidence="6">Ca(2+)-dependent cysteine protease</fullName>
    </submittedName>
</protein>
<dbReference type="GO" id="GO:0004197">
    <property type="term" value="F:cysteine-type endopeptidase activity"/>
    <property type="evidence" value="ECO:0007669"/>
    <property type="project" value="InterPro"/>
</dbReference>
<dbReference type="Pfam" id="PF00656">
    <property type="entry name" value="Peptidase_C14"/>
    <property type="match status" value="1"/>
</dbReference>
<sequence length="357" mass="39004">MLRGLGNLVNKLEKAVENVDPNQVEKMLGKVIGGDEATAGRKPTGNMASHEGTNGKRRALLIGINYTGTQSQLSGCINDVKNVHNFIKDQYSDIRILTDDQQGPNVPTKANIIESFKWLVSGAQPGDSFFLHYSGHGSTQKDEDGDEVDGLDNTICPLDYNTQGMIVDDDMNTILVQALPEGSRMVAIFDCCHSGTMLDLPFMYTIDGNLEVTCKSNKRAALEGGIKALKDFQKGDKQAAMKEAFSALSLLAKPEQNIPNSEAERKTLETKYSKADVLMFSGCKDNQTSADAKINGEGCGAMSWALLSVLDATRGQRLTLKDLLAKLREKLQGKYEQIPQMSTSHEVDVNNNYFALV</sequence>
<accession>A0AAD5UCU1</accession>
<keyword evidence="3" id="KW-0788">Thiol protease</keyword>
<dbReference type="InterPro" id="IPR029030">
    <property type="entry name" value="Caspase-like_dom_sf"/>
</dbReference>
<organism evidence="6 7">
    <name type="scientific">Boothiomyces macroporosus</name>
    <dbReference type="NCBI Taxonomy" id="261099"/>
    <lineage>
        <taxon>Eukaryota</taxon>
        <taxon>Fungi</taxon>
        <taxon>Fungi incertae sedis</taxon>
        <taxon>Chytridiomycota</taxon>
        <taxon>Chytridiomycota incertae sedis</taxon>
        <taxon>Chytridiomycetes</taxon>
        <taxon>Rhizophydiales</taxon>
        <taxon>Terramycetaceae</taxon>
        <taxon>Boothiomyces</taxon>
    </lineage>
</organism>
<comment type="similarity">
    <text evidence="1">Belongs to the peptidase C14B family.</text>
</comment>
<dbReference type="PANTHER" id="PTHR48104">
    <property type="entry name" value="METACASPASE-4"/>
    <property type="match status" value="1"/>
</dbReference>
<name>A0AAD5UCU1_9FUNG</name>
<keyword evidence="7" id="KW-1185">Reference proteome</keyword>
<keyword evidence="3" id="KW-0378">Hydrolase</keyword>
<comment type="caution">
    <text evidence="6">The sequence shown here is derived from an EMBL/GenBank/DDBJ whole genome shotgun (WGS) entry which is preliminary data.</text>
</comment>
<keyword evidence="2" id="KW-0053">Apoptosis</keyword>
<keyword evidence="6" id="KW-0645">Protease</keyword>
<dbReference type="Proteomes" id="UP001210925">
    <property type="component" value="Unassembled WGS sequence"/>
</dbReference>
<evidence type="ECO:0000256" key="1">
    <source>
        <dbReference type="ARBA" id="ARBA00009005"/>
    </source>
</evidence>
<dbReference type="PANTHER" id="PTHR48104:SF30">
    <property type="entry name" value="METACASPASE-1"/>
    <property type="match status" value="1"/>
</dbReference>
<feature type="region of interest" description="Disordered" evidence="4">
    <location>
        <begin position="35"/>
        <end position="54"/>
    </location>
</feature>
<dbReference type="GO" id="GO:0005737">
    <property type="term" value="C:cytoplasm"/>
    <property type="evidence" value="ECO:0007669"/>
    <property type="project" value="TreeGrafter"/>
</dbReference>
<evidence type="ECO:0000313" key="6">
    <source>
        <dbReference type="EMBL" id="KAJ3254400.1"/>
    </source>
</evidence>
<reference evidence="6" key="1">
    <citation type="submission" date="2020-05" db="EMBL/GenBank/DDBJ databases">
        <title>Phylogenomic resolution of chytrid fungi.</title>
        <authorList>
            <person name="Stajich J.E."/>
            <person name="Amses K."/>
            <person name="Simmons R."/>
            <person name="Seto K."/>
            <person name="Myers J."/>
            <person name="Bonds A."/>
            <person name="Quandt C.A."/>
            <person name="Barry K."/>
            <person name="Liu P."/>
            <person name="Grigoriev I."/>
            <person name="Longcore J.E."/>
            <person name="James T.Y."/>
        </authorList>
    </citation>
    <scope>NUCLEOTIDE SEQUENCE</scope>
    <source>
        <strain evidence="6">PLAUS21</strain>
    </source>
</reference>
<dbReference type="Gene3D" id="3.40.50.12660">
    <property type="match status" value="1"/>
</dbReference>
<gene>
    <name evidence="6" type="primary">MCA1_4</name>
    <name evidence="6" type="ORF">HK103_007194</name>
</gene>
<dbReference type="SUPFAM" id="SSF52129">
    <property type="entry name" value="Caspase-like"/>
    <property type="match status" value="1"/>
</dbReference>
<evidence type="ECO:0000256" key="4">
    <source>
        <dbReference type="SAM" id="MobiDB-lite"/>
    </source>
</evidence>
<evidence type="ECO:0000256" key="2">
    <source>
        <dbReference type="ARBA" id="ARBA00022703"/>
    </source>
</evidence>
<dbReference type="GO" id="GO:0006915">
    <property type="term" value="P:apoptotic process"/>
    <property type="evidence" value="ECO:0007669"/>
    <property type="project" value="UniProtKB-KW"/>
</dbReference>
<dbReference type="GO" id="GO:0006508">
    <property type="term" value="P:proteolysis"/>
    <property type="evidence" value="ECO:0007669"/>
    <property type="project" value="UniProtKB-KW"/>
</dbReference>
<evidence type="ECO:0000259" key="5">
    <source>
        <dbReference type="Pfam" id="PF00656"/>
    </source>
</evidence>
<evidence type="ECO:0000313" key="7">
    <source>
        <dbReference type="Proteomes" id="UP001210925"/>
    </source>
</evidence>
<dbReference type="InterPro" id="IPR011600">
    <property type="entry name" value="Pept_C14_caspase"/>
</dbReference>
<proteinExistence type="inferred from homology"/>